<feature type="domain" description="Helicase C-terminal" evidence="8">
    <location>
        <begin position="265"/>
        <end position="445"/>
    </location>
</feature>
<keyword evidence="2" id="KW-0547">Nucleotide-binding</keyword>
<dbReference type="InterPro" id="IPR001650">
    <property type="entry name" value="Helicase_C-like"/>
</dbReference>
<comment type="similarity">
    <text evidence="1">Belongs to the helicase family. RecQ subfamily.</text>
</comment>
<evidence type="ECO:0000259" key="7">
    <source>
        <dbReference type="PROSITE" id="PS51192"/>
    </source>
</evidence>
<evidence type="ECO:0000256" key="5">
    <source>
        <dbReference type="ARBA" id="ARBA00034808"/>
    </source>
</evidence>
<dbReference type="GO" id="GO:0005634">
    <property type="term" value="C:nucleus"/>
    <property type="evidence" value="ECO:0007669"/>
    <property type="project" value="TreeGrafter"/>
</dbReference>
<dbReference type="GO" id="GO:0005694">
    <property type="term" value="C:chromosome"/>
    <property type="evidence" value="ECO:0007669"/>
    <property type="project" value="TreeGrafter"/>
</dbReference>
<dbReference type="Pfam" id="PF00270">
    <property type="entry name" value="DEAD"/>
    <property type="match status" value="1"/>
</dbReference>
<evidence type="ECO:0000259" key="8">
    <source>
        <dbReference type="PROSITE" id="PS51194"/>
    </source>
</evidence>
<dbReference type="PANTHER" id="PTHR13710">
    <property type="entry name" value="DNA HELICASE RECQ FAMILY MEMBER"/>
    <property type="match status" value="1"/>
</dbReference>
<feature type="compositionally biased region" description="Basic residues" evidence="6">
    <location>
        <begin position="1003"/>
        <end position="1016"/>
    </location>
</feature>
<evidence type="ECO:0000313" key="10">
    <source>
        <dbReference type="Proteomes" id="UP000298390"/>
    </source>
</evidence>
<feature type="compositionally biased region" description="Low complexity" evidence="6">
    <location>
        <begin position="680"/>
        <end position="712"/>
    </location>
</feature>
<feature type="region of interest" description="Disordered" evidence="6">
    <location>
        <begin position="877"/>
        <end position="959"/>
    </location>
</feature>
<feature type="compositionally biased region" description="Basic and acidic residues" evidence="6">
    <location>
        <begin position="431"/>
        <end position="444"/>
    </location>
</feature>
<feature type="region of interest" description="Disordered" evidence="6">
    <location>
        <begin position="997"/>
        <end position="1024"/>
    </location>
</feature>
<organism evidence="9 10">
    <name type="scientific">Rhodofomes roseus</name>
    <dbReference type="NCBI Taxonomy" id="34475"/>
    <lineage>
        <taxon>Eukaryota</taxon>
        <taxon>Fungi</taxon>
        <taxon>Dikarya</taxon>
        <taxon>Basidiomycota</taxon>
        <taxon>Agaricomycotina</taxon>
        <taxon>Agaricomycetes</taxon>
        <taxon>Polyporales</taxon>
        <taxon>Rhodofomes</taxon>
    </lineage>
</organism>
<feature type="region of interest" description="Disordered" evidence="6">
    <location>
        <begin position="645"/>
        <end position="712"/>
    </location>
</feature>
<feature type="compositionally biased region" description="Basic residues" evidence="6">
    <location>
        <begin position="15"/>
        <end position="27"/>
    </location>
</feature>
<evidence type="ECO:0000256" key="3">
    <source>
        <dbReference type="ARBA" id="ARBA00022840"/>
    </source>
</evidence>
<gene>
    <name evidence="9" type="ORF">EVJ58_g5478</name>
</gene>
<evidence type="ECO:0000256" key="4">
    <source>
        <dbReference type="ARBA" id="ARBA00034617"/>
    </source>
</evidence>
<keyword evidence="3" id="KW-0067">ATP-binding</keyword>
<feature type="compositionally biased region" description="Low complexity" evidence="6">
    <location>
        <begin position="782"/>
        <end position="794"/>
    </location>
</feature>
<accession>A0A4Y9YDE0</accession>
<dbReference type="PROSITE" id="PS51194">
    <property type="entry name" value="HELICASE_CTER"/>
    <property type="match status" value="1"/>
</dbReference>
<name>A0A4Y9YDE0_9APHY</name>
<dbReference type="SUPFAM" id="SSF52540">
    <property type="entry name" value="P-loop containing nucleoside triphosphate hydrolases"/>
    <property type="match status" value="1"/>
</dbReference>
<dbReference type="InterPro" id="IPR014001">
    <property type="entry name" value="Helicase_ATP-bd"/>
</dbReference>
<feature type="region of interest" description="Disordered" evidence="6">
    <location>
        <begin position="1"/>
        <end position="27"/>
    </location>
</feature>
<sequence>MRGSAGQNAHTLRQNARRMQPRKTRRRLTAEEVEHLSTLMQDRFRWPDKPRFFQVEGVKAQIEGIDAIIQAPTGSGKTAIAAGPHLWPGNEGMTTIMVCPLLALEEEMVTTFKTEFGLTAVAINGQNGLSVNRRLMHEIVRGDYRVILISPEMLLSQAFKDRVLHNSGFARRVLSVVVDEAHCVSHWGADFRKHYGSLGTVRAHLPSGTPVIAVTATLTARVRRDLHNQLHIPKIGSKFVNVGNDRPNVSIVVRACEYPQYTYADLDFILPETINNADDIPKTYLYVDNIEEGNNILDHLGALLQKRNPHLYECGILRPFNATMSSQYRTHAMAAFRSNADYSQGDVIADGMNIGPIRVLVCTDAAGMGCNVPDVDRVVQWKLPKTFSNFIQRAGRAARGRGRKGIAILLVEQSAYSVDLQVPPLPSDVNEPVRRSKVVSERGRGKGKSRAARKKASSPKEYAVMHGVNRGASAGDADDPLNASDQPEVDMEAADEGLLTFVQSTQCRRRVWRHVYECPSEESASPATMVPCCDVCEPSLFDCARCPQSPNGNKLKKKARKQGLPDLAGQTALEQWRQKKLDDDHPDALFGPSAILSDTLIQRLTSVGPLTRPAFSSILETWLWRDRYEAELADLLAGMQIAFRAKPQKASTQTRGTKRITADAGPSEPGASSSKRPRRAVAPTTTSVTLPAAPVAAVDAPPRPSSSAASNAALHATARATYPHVPSPISSHGYSLPASPAPWPNTLHGPLPIASSSADWAAASRGPSPATSRGPLPSHGLSPVTSPAPSPAVSRGSLRAASPVTWGTPTHGPFPTTSRSPWPTVLHGPSPTVSYGLSHDSAAPHGFYPAPPYGLSPPTSHGPSHAASLATWATTSHSPWPITSRGPSPAAPSSLPTVSPASWASATRGPLPTVIHTPSPAASHGQWPAMPHSPSLNLNASPTWPTGSHGPSGATSHAGPSLAALHAVEPRGTPSRAPTRGNTDMFQLQLTTENFLEVNAARGRGRGRGRARGRARGRGETGSG</sequence>
<dbReference type="GO" id="GO:0003676">
    <property type="term" value="F:nucleic acid binding"/>
    <property type="evidence" value="ECO:0007669"/>
    <property type="project" value="InterPro"/>
</dbReference>
<feature type="compositionally biased region" description="Polar residues" evidence="6">
    <location>
        <begin position="894"/>
        <end position="905"/>
    </location>
</feature>
<evidence type="ECO:0000256" key="2">
    <source>
        <dbReference type="ARBA" id="ARBA00022741"/>
    </source>
</evidence>
<dbReference type="PROSITE" id="PS51192">
    <property type="entry name" value="HELICASE_ATP_BIND_1"/>
    <property type="match status" value="1"/>
</dbReference>
<dbReference type="EMBL" id="SEKV01000281">
    <property type="protein sequence ID" value="TFY59898.1"/>
    <property type="molecule type" value="Genomic_DNA"/>
</dbReference>
<dbReference type="InterPro" id="IPR027417">
    <property type="entry name" value="P-loop_NTPase"/>
</dbReference>
<feature type="compositionally biased region" description="Polar residues" evidence="6">
    <location>
        <begin position="1"/>
        <end position="14"/>
    </location>
</feature>
<reference evidence="9 10" key="1">
    <citation type="submission" date="2019-01" db="EMBL/GenBank/DDBJ databases">
        <title>Genome sequencing of the rare red list fungi Fomitopsis rosea.</title>
        <authorList>
            <person name="Buettner E."/>
            <person name="Kellner H."/>
        </authorList>
    </citation>
    <scope>NUCLEOTIDE SEQUENCE [LARGE SCALE GENOMIC DNA]</scope>
    <source>
        <strain evidence="9 10">DSM 105464</strain>
    </source>
</reference>
<feature type="region of interest" description="Disordered" evidence="6">
    <location>
        <begin position="758"/>
        <end position="825"/>
    </location>
</feature>
<feature type="compositionally biased region" description="Basic residues" evidence="6">
    <location>
        <begin position="445"/>
        <end position="457"/>
    </location>
</feature>
<feature type="compositionally biased region" description="Polar residues" evidence="6">
    <location>
        <begin position="934"/>
        <end position="946"/>
    </location>
</feature>
<dbReference type="InterPro" id="IPR011545">
    <property type="entry name" value="DEAD/DEAH_box_helicase_dom"/>
</dbReference>
<dbReference type="STRING" id="34475.A0A4Y9YDE0"/>
<dbReference type="Pfam" id="PF00271">
    <property type="entry name" value="Helicase_C"/>
    <property type="match status" value="1"/>
</dbReference>
<dbReference type="Gene3D" id="3.40.50.300">
    <property type="entry name" value="P-loop containing nucleotide triphosphate hydrolases"/>
    <property type="match status" value="2"/>
</dbReference>
<evidence type="ECO:0000313" key="9">
    <source>
        <dbReference type="EMBL" id="TFY59898.1"/>
    </source>
</evidence>
<dbReference type="GO" id="GO:0043138">
    <property type="term" value="F:3'-5' DNA helicase activity"/>
    <property type="evidence" value="ECO:0007669"/>
    <property type="project" value="UniProtKB-EC"/>
</dbReference>
<comment type="caution">
    <text evidence="9">The sequence shown here is derived from an EMBL/GenBank/DDBJ whole genome shotgun (WGS) entry which is preliminary data.</text>
</comment>
<dbReference type="EC" id="5.6.2.4" evidence="5"/>
<dbReference type="GO" id="GO:0005737">
    <property type="term" value="C:cytoplasm"/>
    <property type="evidence" value="ECO:0007669"/>
    <property type="project" value="TreeGrafter"/>
</dbReference>
<evidence type="ECO:0000256" key="6">
    <source>
        <dbReference type="SAM" id="MobiDB-lite"/>
    </source>
</evidence>
<dbReference type="Proteomes" id="UP000298390">
    <property type="component" value="Unassembled WGS sequence"/>
</dbReference>
<dbReference type="AlphaFoldDB" id="A0A4Y9YDE0"/>
<dbReference type="CDD" id="cd17920">
    <property type="entry name" value="DEXHc_RecQ"/>
    <property type="match status" value="1"/>
</dbReference>
<evidence type="ECO:0000256" key="1">
    <source>
        <dbReference type="ARBA" id="ARBA00005446"/>
    </source>
</evidence>
<comment type="catalytic activity">
    <reaction evidence="4">
        <text>Couples ATP hydrolysis with the unwinding of duplex DNA by translocating in the 3'-5' direction.</text>
        <dbReference type="EC" id="5.6.2.4"/>
    </reaction>
</comment>
<dbReference type="GO" id="GO:0005524">
    <property type="term" value="F:ATP binding"/>
    <property type="evidence" value="ECO:0007669"/>
    <property type="project" value="UniProtKB-KW"/>
</dbReference>
<dbReference type="PANTHER" id="PTHR13710:SF120">
    <property type="entry name" value="BIFUNCTIONAL 3'-5' EXONUCLEASE_ATP-DEPENDENT HELICASE WRN"/>
    <property type="match status" value="1"/>
</dbReference>
<dbReference type="SMART" id="SM00490">
    <property type="entry name" value="HELICc"/>
    <property type="match status" value="1"/>
</dbReference>
<dbReference type="SMART" id="SM00487">
    <property type="entry name" value="DEXDc"/>
    <property type="match status" value="1"/>
</dbReference>
<dbReference type="GO" id="GO:0000724">
    <property type="term" value="P:double-strand break repair via homologous recombination"/>
    <property type="evidence" value="ECO:0007669"/>
    <property type="project" value="TreeGrafter"/>
</dbReference>
<feature type="region of interest" description="Disordered" evidence="6">
    <location>
        <begin position="423"/>
        <end position="463"/>
    </location>
</feature>
<feature type="domain" description="Helicase ATP-binding" evidence="7">
    <location>
        <begin position="58"/>
        <end position="236"/>
    </location>
</feature>
<protein>
    <recommendedName>
        <fullName evidence="5">DNA 3'-5' helicase</fullName>
        <ecNumber evidence="5">5.6.2.4</ecNumber>
    </recommendedName>
</protein>
<proteinExistence type="inferred from homology"/>
<dbReference type="GO" id="GO:0009378">
    <property type="term" value="F:four-way junction helicase activity"/>
    <property type="evidence" value="ECO:0007669"/>
    <property type="project" value="TreeGrafter"/>
</dbReference>